<organism evidence="2 3">
    <name type="scientific">Bonamia ostreae</name>
    <dbReference type="NCBI Taxonomy" id="126728"/>
    <lineage>
        <taxon>Eukaryota</taxon>
        <taxon>Sar</taxon>
        <taxon>Rhizaria</taxon>
        <taxon>Endomyxa</taxon>
        <taxon>Ascetosporea</taxon>
        <taxon>Haplosporida</taxon>
        <taxon>Bonamia</taxon>
    </lineage>
</organism>
<dbReference type="Proteomes" id="UP001439008">
    <property type="component" value="Unassembled WGS sequence"/>
</dbReference>
<feature type="domain" description="ELP1 first N-terminal beta-propeller" evidence="1">
    <location>
        <begin position="179"/>
        <end position="322"/>
    </location>
</feature>
<dbReference type="SUPFAM" id="SSF69322">
    <property type="entry name" value="Tricorn protease domain 2"/>
    <property type="match status" value="1"/>
</dbReference>
<evidence type="ECO:0000313" key="3">
    <source>
        <dbReference type="Proteomes" id="UP001439008"/>
    </source>
</evidence>
<sequence length="516" mass="58154">MKNLFIRFSKKVDLKISDSDQKSLCFDRSSKKTFVVSVNKSPVKMTFYVVSDFFSEENIKTKMFSFSERDFSPESAKLVRSDYGIASFDYLRESESLCIVFKNGIISSFGIYDESFKEVGVLKEKDGASVFPLCAIWDAEKTVLSILSSNGKISFLSSGFETILETDLKLTEESDSSIESASMRWRRNGDLLAINFRESGSNKGRIVVLDRKGDVVSKSKSFFAGSICSSVDWNTDTNLINVVGNDFGISKSGANKTILFFERNGLPHGKMSLSPIFDDFDQICLNFNAFSDILAVSAKNKIAFYSCRNYFWYLKKVLTFDHFVETAIWTNSGEICVLLKNGALSVIRMSARFSLSSQNSLAVVNAAEVNISNLGKGTIPPPLCHSKIKIGSECAKDVIFKEKSEEILILNSENKAISYQIDKNNFHEKIENELKSDFRKFLVYKNGIFLYLNDENRVFAVLTGAEPKTKRILDFGVVDAKYNEQNGNFSKKRFCLFPNTEKRLLQIKVVDNPSKL</sequence>
<dbReference type="InterPro" id="IPR006849">
    <property type="entry name" value="Elp1"/>
</dbReference>
<proteinExistence type="predicted"/>
<dbReference type="Pfam" id="PF04762">
    <property type="entry name" value="Beta-prop_ELP1_1st"/>
    <property type="match status" value="2"/>
</dbReference>
<accession>A0ABV2ALD7</accession>
<evidence type="ECO:0000259" key="1">
    <source>
        <dbReference type="Pfam" id="PF04762"/>
    </source>
</evidence>
<name>A0ABV2ALD7_9EUKA</name>
<dbReference type="PANTHER" id="PTHR12747:SF0">
    <property type="entry name" value="ELONGATOR COMPLEX PROTEIN 1"/>
    <property type="match status" value="1"/>
</dbReference>
<dbReference type="InterPro" id="IPR056164">
    <property type="entry name" value="Beta-prop_ELP1_1st"/>
</dbReference>
<feature type="domain" description="ELP1 first N-terminal beta-propeller" evidence="1">
    <location>
        <begin position="1"/>
        <end position="172"/>
    </location>
</feature>
<dbReference type="PANTHER" id="PTHR12747">
    <property type="entry name" value="ELONGATOR COMPLEX PROTEIN 1"/>
    <property type="match status" value="1"/>
</dbReference>
<evidence type="ECO:0000313" key="2">
    <source>
        <dbReference type="EMBL" id="MES1920213.1"/>
    </source>
</evidence>
<protein>
    <submittedName>
        <fullName evidence="2">Elongator complex protein 1</fullName>
    </submittedName>
</protein>
<reference evidence="2 3" key="1">
    <citation type="journal article" date="2024" name="BMC Biol.">
        <title>Comparative genomics of Ascetosporea gives new insight into the evolutionary basis for animal parasitism in Rhizaria.</title>
        <authorList>
            <person name="Hiltunen Thoren M."/>
            <person name="Onut-Brannstrom I."/>
            <person name="Alfjorden A."/>
            <person name="Peckova H."/>
            <person name="Swords F."/>
            <person name="Hooper C."/>
            <person name="Holzer A.S."/>
            <person name="Bass D."/>
            <person name="Burki F."/>
        </authorList>
    </citation>
    <scope>NUCLEOTIDE SEQUENCE [LARGE SCALE GENOMIC DNA]</scope>
    <source>
        <strain evidence="2">20-A016</strain>
    </source>
</reference>
<comment type="caution">
    <text evidence="2">The sequence shown here is derived from an EMBL/GenBank/DDBJ whole genome shotgun (WGS) entry which is preliminary data.</text>
</comment>
<gene>
    <name evidence="2" type="primary">ELP1</name>
    <name evidence="2" type="ORF">MHBO_001904</name>
</gene>
<keyword evidence="3" id="KW-1185">Reference proteome</keyword>
<dbReference type="EMBL" id="JBDODL010000552">
    <property type="protein sequence ID" value="MES1920213.1"/>
    <property type="molecule type" value="Genomic_DNA"/>
</dbReference>